<accession>A0ABR4N2F0</accession>
<evidence type="ECO:0000256" key="7">
    <source>
        <dbReference type="ARBA" id="ARBA00022912"/>
    </source>
</evidence>
<evidence type="ECO:0000256" key="1">
    <source>
        <dbReference type="ARBA" id="ARBA00004123"/>
    </source>
</evidence>
<name>A0ABR4N2F0_9FUNG</name>
<evidence type="ECO:0000256" key="3">
    <source>
        <dbReference type="ARBA" id="ARBA00022723"/>
    </source>
</evidence>
<dbReference type="PANTHER" id="PTHR14732:SF0">
    <property type="entry name" value="RNA POLYMERASE II SUBUNIT B1 CTD PHOSPHATASE RPAP2-RELATED"/>
    <property type="match status" value="1"/>
</dbReference>
<evidence type="ECO:0000256" key="10">
    <source>
        <dbReference type="ARBA" id="ARBA00048336"/>
    </source>
</evidence>
<keyword evidence="3 12" id="KW-0479">Metal-binding</keyword>
<feature type="compositionally biased region" description="Polar residues" evidence="13">
    <location>
        <begin position="497"/>
        <end position="507"/>
    </location>
</feature>
<evidence type="ECO:0000256" key="4">
    <source>
        <dbReference type="ARBA" id="ARBA00022771"/>
    </source>
</evidence>
<feature type="region of interest" description="Disordered" evidence="13">
    <location>
        <begin position="1"/>
        <end position="66"/>
    </location>
</feature>
<keyword evidence="5 12" id="KW-0378">Hydrolase</keyword>
<dbReference type="Gene3D" id="1.25.40.820">
    <property type="match status" value="1"/>
</dbReference>
<keyword evidence="6 12" id="KW-0862">Zinc</keyword>
<comment type="catalytic activity">
    <reaction evidence="9 12">
        <text>O-phospho-L-seryl-[protein] + H2O = L-seryl-[protein] + phosphate</text>
        <dbReference type="Rhea" id="RHEA:20629"/>
        <dbReference type="Rhea" id="RHEA-COMP:9863"/>
        <dbReference type="Rhea" id="RHEA-COMP:11604"/>
        <dbReference type="ChEBI" id="CHEBI:15377"/>
        <dbReference type="ChEBI" id="CHEBI:29999"/>
        <dbReference type="ChEBI" id="CHEBI:43474"/>
        <dbReference type="ChEBI" id="CHEBI:83421"/>
        <dbReference type="EC" id="3.1.3.16"/>
    </reaction>
</comment>
<dbReference type="PROSITE" id="PS51479">
    <property type="entry name" value="ZF_RTR1"/>
    <property type="match status" value="1"/>
</dbReference>
<evidence type="ECO:0000256" key="13">
    <source>
        <dbReference type="SAM" id="MobiDB-lite"/>
    </source>
</evidence>
<feature type="compositionally biased region" description="Polar residues" evidence="13">
    <location>
        <begin position="476"/>
        <end position="485"/>
    </location>
</feature>
<evidence type="ECO:0000313" key="15">
    <source>
        <dbReference type="EMBL" id="KAL2913691.1"/>
    </source>
</evidence>
<dbReference type="Pfam" id="PF04181">
    <property type="entry name" value="RPAP2_Rtr1"/>
    <property type="match status" value="1"/>
</dbReference>
<feature type="compositionally biased region" description="Basic residues" evidence="13">
    <location>
        <begin position="397"/>
        <end position="411"/>
    </location>
</feature>
<evidence type="ECO:0000256" key="8">
    <source>
        <dbReference type="ARBA" id="ARBA00023242"/>
    </source>
</evidence>
<feature type="compositionally biased region" description="Low complexity" evidence="13">
    <location>
        <begin position="12"/>
        <end position="31"/>
    </location>
</feature>
<feature type="compositionally biased region" description="Low complexity" evidence="13">
    <location>
        <begin position="45"/>
        <end position="56"/>
    </location>
</feature>
<keyword evidence="4 12" id="KW-0863">Zinc-finger</keyword>
<evidence type="ECO:0000256" key="5">
    <source>
        <dbReference type="ARBA" id="ARBA00022801"/>
    </source>
</evidence>
<evidence type="ECO:0000256" key="6">
    <source>
        <dbReference type="ARBA" id="ARBA00022833"/>
    </source>
</evidence>
<evidence type="ECO:0000313" key="16">
    <source>
        <dbReference type="Proteomes" id="UP001527925"/>
    </source>
</evidence>
<comment type="similarity">
    <text evidence="2 11 12">Belongs to the RPAP2 family.</text>
</comment>
<evidence type="ECO:0000256" key="9">
    <source>
        <dbReference type="ARBA" id="ARBA00047761"/>
    </source>
</evidence>
<sequence length="730" mass="79427">MLKPDTGHAFDAARPAAGEAQAPAAAGSAAQKPSTGKPGRRRRAAPAGDAAAAKPSPKLKERQKAVLKSAKARKELEDLVFEHQQALFEGAASLESLAETCRLFTPEAYRAVVLEREAERLCGYPACDRRLNAKPITARFHISLSERRVFDITDQKAFCSAECMQASQFLVQQLSEDPVYMRDLGAPTQFELVPPRTKMSDFIKLRQRTVQEHTNAAESPDRSMRKHIYDYIDSLVVSMPPVLDSDALPIVERNVDVDSHTGPGADDPKKSIAAGEHQLIEGFTPKSVYERRPMVPKKRRPKTEPAQPKPLEKSTPPTAANPRKLRSWKSADALTESPKPKSALSSKKSLDSIGRSIERVLRFSEPLEIGPTGSTLQPPPPAPAAAEPPTPSDQTASKKKRKKKKKNRKKGLGNGDVAVLSSSDAEPSSTPSTDPIAALPPSQARPQVDTAPAAASPEFRAKRHAKPHVEVPAAETPTSATQSDTLKLHAPDAKASKSGTASTQATESRPGGSERSQPLSQQAATTQLAVPAQTSRQGGEGHSDGLDDDDDDGASLLGSTDDDSENELWLKPSKTMNLPGLSLFGRVWNIFGFIVTAETKQMVKTALSSEEPLERKPAALLGGPELRTQREIFSLKLLKTFRLIRRKHHLGLELEHDLLCISETLALGQFTTVLPDAEMWTVCLVLIFAMSVGIKPSESEWRPREKEWAGLLQPVGLQFWHILELAALLD</sequence>
<gene>
    <name evidence="15" type="ORF">HK105_206851</name>
</gene>
<feature type="compositionally biased region" description="Low complexity" evidence="13">
    <location>
        <begin position="421"/>
        <end position="435"/>
    </location>
</feature>
<dbReference type="InterPro" id="IPR039693">
    <property type="entry name" value="Rtr1/RPAP2"/>
</dbReference>
<feature type="compositionally biased region" description="Basic and acidic residues" evidence="13">
    <location>
        <begin position="486"/>
        <end position="495"/>
    </location>
</feature>
<evidence type="ECO:0000259" key="14">
    <source>
        <dbReference type="PROSITE" id="PS51479"/>
    </source>
</evidence>
<comment type="subcellular location">
    <subcellularLocation>
        <location evidence="1 12">Nucleus</location>
    </subcellularLocation>
</comment>
<dbReference type="Proteomes" id="UP001527925">
    <property type="component" value="Unassembled WGS sequence"/>
</dbReference>
<protein>
    <recommendedName>
        <fullName evidence="12">RNA polymerase II subunit B1 CTD phosphatase RPAP2 homolog</fullName>
        <ecNumber evidence="12">3.1.3.16</ecNumber>
    </recommendedName>
</protein>
<dbReference type="PANTHER" id="PTHR14732">
    <property type="entry name" value="RNA POLYMERASE II SUBUNIT B1 CTD PHOSPHATASE RPAP2-RELATED"/>
    <property type="match status" value="1"/>
</dbReference>
<evidence type="ECO:0000256" key="11">
    <source>
        <dbReference type="PROSITE-ProRule" id="PRU00812"/>
    </source>
</evidence>
<feature type="compositionally biased region" description="Polar residues" evidence="13">
    <location>
        <begin position="514"/>
        <end position="537"/>
    </location>
</feature>
<organism evidence="15 16">
    <name type="scientific">Polyrhizophydium stewartii</name>
    <dbReference type="NCBI Taxonomy" id="2732419"/>
    <lineage>
        <taxon>Eukaryota</taxon>
        <taxon>Fungi</taxon>
        <taxon>Fungi incertae sedis</taxon>
        <taxon>Chytridiomycota</taxon>
        <taxon>Chytridiomycota incertae sedis</taxon>
        <taxon>Chytridiomycetes</taxon>
        <taxon>Rhizophydiales</taxon>
        <taxon>Rhizophydiales incertae sedis</taxon>
        <taxon>Polyrhizophydium</taxon>
    </lineage>
</organism>
<reference evidence="15 16" key="1">
    <citation type="submission" date="2023-09" db="EMBL/GenBank/DDBJ databases">
        <title>Pangenome analysis of Batrachochytrium dendrobatidis and related Chytrids.</title>
        <authorList>
            <person name="Yacoub M.N."/>
            <person name="Stajich J.E."/>
            <person name="James T.Y."/>
        </authorList>
    </citation>
    <scope>NUCLEOTIDE SEQUENCE [LARGE SCALE GENOMIC DNA]</scope>
    <source>
        <strain evidence="15 16">JEL0888</strain>
    </source>
</reference>
<dbReference type="EMBL" id="JADGIZ020000043">
    <property type="protein sequence ID" value="KAL2913691.1"/>
    <property type="molecule type" value="Genomic_DNA"/>
</dbReference>
<keyword evidence="7 12" id="KW-0904">Protein phosphatase</keyword>
<feature type="domain" description="RTR1-type" evidence="14">
    <location>
        <begin position="99"/>
        <end position="183"/>
    </location>
</feature>
<keyword evidence="8 12" id="KW-0539">Nucleus</keyword>
<feature type="compositionally biased region" description="Pro residues" evidence="13">
    <location>
        <begin position="377"/>
        <end position="391"/>
    </location>
</feature>
<dbReference type="EC" id="3.1.3.16" evidence="12"/>
<keyword evidence="16" id="KW-1185">Reference proteome</keyword>
<dbReference type="InterPro" id="IPR007308">
    <property type="entry name" value="Rtr1/RPAP2_dom"/>
</dbReference>
<proteinExistence type="inferred from homology"/>
<evidence type="ECO:0000256" key="2">
    <source>
        <dbReference type="ARBA" id="ARBA00005676"/>
    </source>
</evidence>
<comment type="caution">
    <text evidence="15">The sequence shown here is derived from an EMBL/GenBank/DDBJ whole genome shotgun (WGS) entry which is preliminary data.</text>
</comment>
<comment type="catalytic activity">
    <reaction evidence="10 12">
        <text>O-phospho-L-threonyl-[protein] + H2O = L-threonyl-[protein] + phosphate</text>
        <dbReference type="Rhea" id="RHEA:47004"/>
        <dbReference type="Rhea" id="RHEA-COMP:11060"/>
        <dbReference type="Rhea" id="RHEA-COMP:11605"/>
        <dbReference type="ChEBI" id="CHEBI:15377"/>
        <dbReference type="ChEBI" id="CHEBI:30013"/>
        <dbReference type="ChEBI" id="CHEBI:43474"/>
        <dbReference type="ChEBI" id="CHEBI:61977"/>
        <dbReference type="EC" id="3.1.3.16"/>
    </reaction>
</comment>
<feature type="region of interest" description="Disordered" evidence="13">
    <location>
        <begin position="256"/>
        <end position="568"/>
    </location>
</feature>
<dbReference type="InterPro" id="IPR038534">
    <property type="entry name" value="Rtr1/RPAP2_sf"/>
</dbReference>
<evidence type="ECO:0000256" key="12">
    <source>
        <dbReference type="RuleBase" id="RU367080"/>
    </source>
</evidence>
<comment type="function">
    <text evidence="12">Putative RNA polymerase II subunit B1 C-terminal domain (CTD) phosphatase involved in RNA polymerase II transcription regulation.</text>
</comment>